<dbReference type="PANTHER" id="PTHR23424:SF23">
    <property type="entry name" value="PROTEIN SAAL1"/>
    <property type="match status" value="1"/>
</dbReference>
<feature type="non-terminal residue" evidence="4">
    <location>
        <position position="164"/>
    </location>
</feature>
<gene>
    <name evidence="4" type="ORF">X975_27229</name>
</gene>
<dbReference type="InterPro" id="IPR016024">
    <property type="entry name" value="ARM-type_fold"/>
</dbReference>
<organism evidence="4 5">
    <name type="scientific">Stegodyphus mimosarum</name>
    <name type="common">African social velvet spider</name>
    <dbReference type="NCBI Taxonomy" id="407821"/>
    <lineage>
        <taxon>Eukaryota</taxon>
        <taxon>Metazoa</taxon>
        <taxon>Ecdysozoa</taxon>
        <taxon>Arthropoda</taxon>
        <taxon>Chelicerata</taxon>
        <taxon>Arachnida</taxon>
        <taxon>Araneae</taxon>
        <taxon>Araneomorphae</taxon>
        <taxon>Entelegynae</taxon>
        <taxon>Eresoidea</taxon>
        <taxon>Eresidae</taxon>
        <taxon>Stegodyphus</taxon>
    </lineage>
</organism>
<dbReference type="AlphaFoldDB" id="A0A087ULS6"/>
<keyword evidence="5" id="KW-1185">Reference proteome</keyword>
<evidence type="ECO:0000256" key="3">
    <source>
        <dbReference type="ARBA" id="ARBA00038401"/>
    </source>
</evidence>
<comment type="subcellular location">
    <subcellularLocation>
        <location evidence="1">Nucleus</location>
    </subcellularLocation>
</comment>
<reference evidence="4 5" key="1">
    <citation type="submission" date="2013-11" db="EMBL/GenBank/DDBJ databases">
        <title>Genome sequencing of Stegodyphus mimosarum.</title>
        <authorList>
            <person name="Bechsgaard J."/>
        </authorList>
    </citation>
    <scope>NUCLEOTIDE SEQUENCE [LARGE SCALE GENOMIC DNA]</scope>
</reference>
<dbReference type="SUPFAM" id="SSF48371">
    <property type="entry name" value="ARM repeat"/>
    <property type="match status" value="1"/>
</dbReference>
<dbReference type="PANTHER" id="PTHR23424">
    <property type="entry name" value="SERUM AMYLOID A"/>
    <property type="match status" value="1"/>
</dbReference>
<dbReference type="OMA" id="VYSAIML"/>
<name>A0A087ULS6_STEMI</name>
<dbReference type="OrthoDB" id="2156856at2759"/>
<comment type="similarity">
    <text evidence="3">Belongs to the SAAL1 family.</text>
</comment>
<keyword evidence="2" id="KW-0539">Nucleus</keyword>
<dbReference type="Proteomes" id="UP000054359">
    <property type="component" value="Unassembled WGS sequence"/>
</dbReference>
<proteinExistence type="inferred from homology"/>
<evidence type="ECO:0000313" key="4">
    <source>
        <dbReference type="EMBL" id="KFM78315.1"/>
    </source>
</evidence>
<dbReference type="EMBL" id="KK120447">
    <property type="protein sequence ID" value="KFM78315.1"/>
    <property type="molecule type" value="Genomic_DNA"/>
</dbReference>
<dbReference type="GO" id="GO:0005634">
    <property type="term" value="C:nucleus"/>
    <property type="evidence" value="ECO:0007669"/>
    <property type="project" value="UniProtKB-SubCell"/>
</dbReference>
<protein>
    <submittedName>
        <fullName evidence="4">Protein SAAL1</fullName>
    </submittedName>
</protein>
<dbReference type="InterPro" id="IPR052464">
    <property type="entry name" value="Synovial_Prolif_Regulator"/>
</dbReference>
<evidence type="ECO:0000256" key="2">
    <source>
        <dbReference type="ARBA" id="ARBA00023242"/>
    </source>
</evidence>
<evidence type="ECO:0000313" key="5">
    <source>
        <dbReference type="Proteomes" id="UP000054359"/>
    </source>
</evidence>
<evidence type="ECO:0000256" key="1">
    <source>
        <dbReference type="ARBA" id="ARBA00004123"/>
    </source>
</evidence>
<sequence length="164" mass="18051">MSFDSDRNPSPPPEILKNENLVPDRVGKSVYSKQWVYKTLMAVIEVIKSTASDKPGNSDNSAEKNENEIVELDPKIEEDACTLWDMAANPEVAEFLYECGAADIFLDVVDSTKSPRLLEIVIGILGNMTSFDAVCQNLSKNKQVVYSAIMLSGTSDSPTLLQVF</sequence>
<accession>A0A087ULS6</accession>